<dbReference type="AlphaFoldDB" id="A0AAV2D3B6"/>
<gene>
    <name evidence="8" type="ORF">LTRI10_LOCUS10033</name>
</gene>
<evidence type="ECO:0000256" key="1">
    <source>
        <dbReference type="ARBA" id="ARBA00004613"/>
    </source>
</evidence>
<reference evidence="8 9" key="1">
    <citation type="submission" date="2024-04" db="EMBL/GenBank/DDBJ databases">
        <authorList>
            <person name="Fracassetti M."/>
        </authorList>
    </citation>
    <scope>NUCLEOTIDE SEQUENCE [LARGE SCALE GENOMIC DNA]</scope>
</reference>
<keyword evidence="9" id="KW-1185">Reference proteome</keyword>
<evidence type="ECO:0000313" key="9">
    <source>
        <dbReference type="Proteomes" id="UP001497516"/>
    </source>
</evidence>
<dbReference type="GO" id="GO:0005576">
    <property type="term" value="C:extracellular region"/>
    <property type="evidence" value="ECO:0007669"/>
    <property type="project" value="UniProtKB-SubCell"/>
</dbReference>
<feature type="transmembrane region" description="Helical" evidence="7">
    <location>
        <begin position="12"/>
        <end position="29"/>
    </location>
</feature>
<dbReference type="InterPro" id="IPR010264">
    <property type="entry name" value="Self-incomp_S1"/>
</dbReference>
<keyword evidence="7" id="KW-0812">Transmembrane</keyword>
<evidence type="ECO:0000256" key="3">
    <source>
        <dbReference type="ARBA" id="ARBA00022471"/>
    </source>
</evidence>
<evidence type="ECO:0000256" key="6">
    <source>
        <dbReference type="RuleBase" id="RU367044"/>
    </source>
</evidence>
<dbReference type="PANTHER" id="PTHR31232:SF18">
    <property type="entry name" value="S-PROTEIN HOMOLOG"/>
    <property type="match status" value="1"/>
</dbReference>
<dbReference type="GO" id="GO:0060320">
    <property type="term" value="P:rejection of self pollen"/>
    <property type="evidence" value="ECO:0007669"/>
    <property type="project" value="UniProtKB-KW"/>
</dbReference>
<dbReference type="PANTHER" id="PTHR31232">
    <property type="match status" value="1"/>
</dbReference>
<evidence type="ECO:0000256" key="7">
    <source>
        <dbReference type="SAM" id="Phobius"/>
    </source>
</evidence>
<evidence type="ECO:0000313" key="8">
    <source>
        <dbReference type="EMBL" id="CAL1363686.1"/>
    </source>
</evidence>
<protein>
    <recommendedName>
        <fullName evidence="6">S-protein homolog</fullName>
    </recommendedName>
</protein>
<dbReference type="EMBL" id="OZ034814">
    <property type="protein sequence ID" value="CAL1363686.1"/>
    <property type="molecule type" value="Genomic_DNA"/>
</dbReference>
<comment type="similarity">
    <text evidence="2 6">Belongs to the plant self-incompatibility (S1) protein family.</text>
</comment>
<keyword evidence="3 6" id="KW-0713">Self-incompatibility</keyword>
<evidence type="ECO:0000256" key="2">
    <source>
        <dbReference type="ARBA" id="ARBA00005581"/>
    </source>
</evidence>
<organism evidence="8 9">
    <name type="scientific">Linum trigynum</name>
    <dbReference type="NCBI Taxonomy" id="586398"/>
    <lineage>
        <taxon>Eukaryota</taxon>
        <taxon>Viridiplantae</taxon>
        <taxon>Streptophyta</taxon>
        <taxon>Embryophyta</taxon>
        <taxon>Tracheophyta</taxon>
        <taxon>Spermatophyta</taxon>
        <taxon>Magnoliopsida</taxon>
        <taxon>eudicotyledons</taxon>
        <taxon>Gunneridae</taxon>
        <taxon>Pentapetalae</taxon>
        <taxon>rosids</taxon>
        <taxon>fabids</taxon>
        <taxon>Malpighiales</taxon>
        <taxon>Linaceae</taxon>
        <taxon>Linum</taxon>
    </lineage>
</organism>
<evidence type="ECO:0000256" key="5">
    <source>
        <dbReference type="ARBA" id="ARBA00022729"/>
    </source>
</evidence>
<evidence type="ECO:0000256" key="4">
    <source>
        <dbReference type="ARBA" id="ARBA00022525"/>
    </source>
</evidence>
<sequence>MIRRKKKQQQHVITVAITTATVIMARALISVDARIINITNTISSEKALIIIHCASADDDLGARAMNSGEVYSWHFEDNWRPFRDALFWCHLALEDKRLSFDAYVERPDRLGYAVLGYDVNETGVYGPDMFNMSRAYGLLHAWRQIRELH</sequence>
<accession>A0AAV2D3B6</accession>
<name>A0AAV2D3B6_9ROSI</name>
<comment type="subcellular location">
    <subcellularLocation>
        <location evidence="1 6">Secreted</location>
    </subcellularLocation>
</comment>
<dbReference type="Pfam" id="PF05938">
    <property type="entry name" value="Self-incomp_S1"/>
    <property type="match status" value="1"/>
</dbReference>
<keyword evidence="7" id="KW-0472">Membrane</keyword>
<keyword evidence="7" id="KW-1133">Transmembrane helix</keyword>
<proteinExistence type="inferred from homology"/>
<keyword evidence="5" id="KW-0732">Signal</keyword>
<keyword evidence="4 6" id="KW-0964">Secreted</keyword>
<dbReference type="Proteomes" id="UP001497516">
    <property type="component" value="Chromosome 10"/>
</dbReference>